<gene>
    <name evidence="6" type="ORF">GCM10022215_36810</name>
</gene>
<proteinExistence type="inferred from homology"/>
<feature type="compositionally biased region" description="Low complexity" evidence="3">
    <location>
        <begin position="20"/>
        <end position="34"/>
    </location>
</feature>
<dbReference type="Proteomes" id="UP001501495">
    <property type="component" value="Unassembled WGS sequence"/>
</dbReference>
<evidence type="ECO:0000259" key="4">
    <source>
        <dbReference type="Pfam" id="PF00501"/>
    </source>
</evidence>
<keyword evidence="7" id="KW-1185">Reference proteome</keyword>
<reference evidence="7" key="1">
    <citation type="journal article" date="2019" name="Int. J. Syst. Evol. Microbiol.">
        <title>The Global Catalogue of Microorganisms (GCM) 10K type strain sequencing project: providing services to taxonomists for standard genome sequencing and annotation.</title>
        <authorList>
            <consortium name="The Broad Institute Genomics Platform"/>
            <consortium name="The Broad Institute Genome Sequencing Center for Infectious Disease"/>
            <person name="Wu L."/>
            <person name="Ma J."/>
        </authorList>
    </citation>
    <scope>NUCLEOTIDE SEQUENCE [LARGE SCALE GENOMIC DNA]</scope>
    <source>
        <strain evidence="7">JCM 16703</strain>
    </source>
</reference>
<dbReference type="RefSeq" id="WP_344734942.1">
    <property type="nucleotide sequence ID" value="NZ_BAAAZH010000028.1"/>
</dbReference>
<keyword evidence="2 6" id="KW-0436">Ligase</keyword>
<feature type="compositionally biased region" description="Low complexity" evidence="3">
    <location>
        <begin position="1"/>
        <end position="10"/>
    </location>
</feature>
<evidence type="ECO:0000313" key="7">
    <source>
        <dbReference type="Proteomes" id="UP001501495"/>
    </source>
</evidence>
<evidence type="ECO:0000313" key="6">
    <source>
        <dbReference type="EMBL" id="GAA4126807.1"/>
    </source>
</evidence>
<feature type="domain" description="AMP-binding enzyme C-terminal" evidence="5">
    <location>
        <begin position="458"/>
        <end position="533"/>
    </location>
</feature>
<name>A0ABP7XW46_9ACTN</name>
<feature type="domain" description="AMP-dependent synthetase/ligase" evidence="4">
    <location>
        <begin position="50"/>
        <end position="408"/>
    </location>
</feature>
<dbReference type="Gene3D" id="3.30.300.30">
    <property type="match status" value="1"/>
</dbReference>
<dbReference type="Pfam" id="PF00501">
    <property type="entry name" value="AMP-binding"/>
    <property type="match status" value="1"/>
</dbReference>
<evidence type="ECO:0000256" key="3">
    <source>
        <dbReference type="SAM" id="MobiDB-lite"/>
    </source>
</evidence>
<dbReference type="SUPFAM" id="SSF56801">
    <property type="entry name" value="Acetyl-CoA synthetase-like"/>
    <property type="match status" value="1"/>
</dbReference>
<evidence type="ECO:0000256" key="1">
    <source>
        <dbReference type="ARBA" id="ARBA00006432"/>
    </source>
</evidence>
<organism evidence="6 7">
    <name type="scientific">Nocardioides fonticola</name>
    <dbReference type="NCBI Taxonomy" id="450363"/>
    <lineage>
        <taxon>Bacteria</taxon>
        <taxon>Bacillati</taxon>
        <taxon>Actinomycetota</taxon>
        <taxon>Actinomycetes</taxon>
        <taxon>Propionibacteriales</taxon>
        <taxon>Nocardioidaceae</taxon>
        <taxon>Nocardioides</taxon>
    </lineage>
</organism>
<dbReference type="Gene3D" id="3.40.50.12780">
    <property type="entry name" value="N-terminal domain of ligase-like"/>
    <property type="match status" value="1"/>
</dbReference>
<dbReference type="PROSITE" id="PS00455">
    <property type="entry name" value="AMP_BINDING"/>
    <property type="match status" value="1"/>
</dbReference>
<feature type="region of interest" description="Disordered" evidence="3">
    <location>
        <begin position="1"/>
        <end position="35"/>
    </location>
</feature>
<evidence type="ECO:0000259" key="5">
    <source>
        <dbReference type="Pfam" id="PF13193"/>
    </source>
</evidence>
<dbReference type="PANTHER" id="PTHR43201">
    <property type="entry name" value="ACYL-COA SYNTHETASE"/>
    <property type="match status" value="1"/>
</dbReference>
<comment type="similarity">
    <text evidence="1">Belongs to the ATP-dependent AMP-binding enzyme family.</text>
</comment>
<dbReference type="Pfam" id="PF13193">
    <property type="entry name" value="AMP-binding_C"/>
    <property type="match status" value="1"/>
</dbReference>
<dbReference type="PANTHER" id="PTHR43201:SF5">
    <property type="entry name" value="MEDIUM-CHAIN ACYL-COA LIGASE ACSF2, MITOCHONDRIAL"/>
    <property type="match status" value="1"/>
</dbReference>
<dbReference type="GO" id="GO:0016874">
    <property type="term" value="F:ligase activity"/>
    <property type="evidence" value="ECO:0007669"/>
    <property type="project" value="UniProtKB-KW"/>
</dbReference>
<evidence type="ECO:0000256" key="2">
    <source>
        <dbReference type="ARBA" id="ARBA00022598"/>
    </source>
</evidence>
<dbReference type="CDD" id="cd17631">
    <property type="entry name" value="FACL_FadD13-like"/>
    <property type="match status" value="1"/>
</dbReference>
<accession>A0ABP7XW46</accession>
<dbReference type="EMBL" id="BAAAZH010000028">
    <property type="protein sequence ID" value="GAA4126807.1"/>
    <property type="molecule type" value="Genomic_DNA"/>
</dbReference>
<dbReference type="InterPro" id="IPR000873">
    <property type="entry name" value="AMP-dep_synth/lig_dom"/>
</dbReference>
<protein>
    <submittedName>
        <fullName evidence="6">Long-chain fatty acid--CoA ligase</fullName>
    </submittedName>
</protein>
<dbReference type="InterPro" id="IPR045851">
    <property type="entry name" value="AMP-bd_C_sf"/>
</dbReference>
<comment type="caution">
    <text evidence="6">The sequence shown here is derived from an EMBL/GenBank/DDBJ whole genome shotgun (WGS) entry which is preliminary data.</text>
</comment>
<dbReference type="InterPro" id="IPR025110">
    <property type="entry name" value="AMP-bd_C"/>
</dbReference>
<dbReference type="InterPro" id="IPR042099">
    <property type="entry name" value="ANL_N_sf"/>
</dbReference>
<dbReference type="InterPro" id="IPR020845">
    <property type="entry name" value="AMP-binding_CS"/>
</dbReference>
<sequence>MTIRTTTRTPNRTETRTETEATTMTTSPLYQPLPLSLPTPPDGVGSWAARRAVMTPRAVALRQQSGTGWHDVTYADLHALVERTASGLLARGVHPGDRVAWWGANSIEMVVALLAIARVGAISVPLNTRLAEAETAAVLERCEPALLLHVGPAPVAPSRGAQALEAIEALEVDEGRGGAGLAVLWDDALPPAPVHRSHPDDLLMIQFTSGTSGQPKGVCLTHGNVLWNCVNLLLDVDVISREIALVTAPLFHTAALDQVLLPVLLKGGTAIIEPRFDPARVLALIESERVTMLFGVTSMYQALAAEPAWDSADLSSLRSALSGGSPLPEVLLRTWADRGLPVLQGYGLTEASPGVTMLRAADAVERLGSAGTPCLLTDVRVVDAAGRDLEGEPGEVWVRGPHVSPGYWRDPAATSAAFVDGWLRTGDVAVREPDGHLRITGRLKDMFISGGENVYPAEVEAACLTHPDVLACAVIGVPDPQWGEVGCAVLVLRPEAHLDLTGLRAHLEGRLARYKMPRLLEVVDALPLTASGKLAKEQVRRLVAAR</sequence>